<feature type="region of interest" description="Disordered" evidence="1">
    <location>
        <begin position="1"/>
        <end position="22"/>
    </location>
</feature>
<dbReference type="Proteomes" id="UP000278351">
    <property type="component" value="Unassembled WGS sequence"/>
</dbReference>
<evidence type="ECO:0000256" key="1">
    <source>
        <dbReference type="SAM" id="MobiDB-lite"/>
    </source>
</evidence>
<dbReference type="RefSeq" id="WP_123847770.1">
    <property type="nucleotide sequence ID" value="NZ_RPDH01000002.1"/>
</dbReference>
<accession>A0A3N4QAK9</accession>
<dbReference type="SUPFAM" id="SSF50939">
    <property type="entry name" value="Sialidases"/>
    <property type="match status" value="1"/>
</dbReference>
<dbReference type="AlphaFoldDB" id="A0A3N4QAK9"/>
<dbReference type="Gene3D" id="2.120.10.10">
    <property type="match status" value="1"/>
</dbReference>
<dbReference type="CDD" id="cd15482">
    <property type="entry name" value="Sialidase_non-viral"/>
    <property type="match status" value="1"/>
</dbReference>
<proteinExistence type="predicted"/>
<gene>
    <name evidence="2" type="ORF">EGT74_17230</name>
</gene>
<protein>
    <submittedName>
        <fullName evidence="2">Exo-alpha-sialidase</fullName>
    </submittedName>
</protein>
<name>A0A3N4QAK9_9BACT</name>
<evidence type="ECO:0000313" key="2">
    <source>
        <dbReference type="EMBL" id="RPE08774.1"/>
    </source>
</evidence>
<dbReference type="OrthoDB" id="9021327at2"/>
<reference evidence="2 3" key="1">
    <citation type="submission" date="2018-11" db="EMBL/GenBank/DDBJ databases">
        <title>Chitinophaga lutea sp.nov., isolate from arsenic contaminated soil.</title>
        <authorList>
            <person name="Zong Y."/>
        </authorList>
    </citation>
    <scope>NUCLEOTIDE SEQUENCE [LARGE SCALE GENOMIC DNA]</scope>
    <source>
        <strain evidence="2 3">ZY74</strain>
    </source>
</reference>
<comment type="caution">
    <text evidence="2">The sequence shown here is derived from an EMBL/GenBank/DDBJ whole genome shotgun (WGS) entry which is preliminary data.</text>
</comment>
<feature type="compositionally biased region" description="Low complexity" evidence="1">
    <location>
        <begin position="8"/>
        <end position="22"/>
    </location>
</feature>
<keyword evidence="3" id="KW-1185">Reference proteome</keyword>
<dbReference type="InterPro" id="IPR036278">
    <property type="entry name" value="Sialidase_sf"/>
</dbReference>
<evidence type="ECO:0000313" key="3">
    <source>
        <dbReference type="Proteomes" id="UP000278351"/>
    </source>
</evidence>
<sequence>MKPSASRVQHAATAPSAAPPGVVVAHSPKSEGLYIGSPSVCILPNGDYIASHDLFGPASREHQSATARIYRSASRGLRWELVAELEGQFWSGLFVHGGALYLMGTDKHYGNLVIRRSTDGGRTWEKGIVREGRYHTGPVPVLHYNGRIWRAVEKAEGDPELWSRMMSAQLLHAPEDADLLQSASWQENEALPYDASLLRGQFQGWLEGNAVPAPDGDVWNLLRVHHPQDTGKELAAIVQPGGNIVFTDFPGGGKKFSVRYDAASARYWTIANYVPETYRHSTPLDKVRNTQALCSSADLLHWELHSIVLHHPDPLHHGFNYADWQVDGDDLIFVCRTAYDDETGGAESFHNANYLTFHRIPQFRNIQALNTGS</sequence>
<organism evidence="2 3">
    <name type="scientific">Chitinophaga lutea</name>
    <dbReference type="NCBI Taxonomy" id="2488634"/>
    <lineage>
        <taxon>Bacteria</taxon>
        <taxon>Pseudomonadati</taxon>
        <taxon>Bacteroidota</taxon>
        <taxon>Chitinophagia</taxon>
        <taxon>Chitinophagales</taxon>
        <taxon>Chitinophagaceae</taxon>
        <taxon>Chitinophaga</taxon>
    </lineage>
</organism>
<dbReference type="EMBL" id="RPDH01000002">
    <property type="protein sequence ID" value="RPE08774.1"/>
    <property type="molecule type" value="Genomic_DNA"/>
</dbReference>